<protein>
    <submittedName>
        <fullName evidence="3">Uncharacterized protein</fullName>
    </submittedName>
</protein>
<dbReference type="RefSeq" id="WP_211468373.1">
    <property type="nucleotide sequence ID" value="NZ_JAGSXH010000041.1"/>
</dbReference>
<feature type="transmembrane region" description="Helical" evidence="2">
    <location>
        <begin position="143"/>
        <end position="163"/>
    </location>
</feature>
<evidence type="ECO:0000313" key="4">
    <source>
        <dbReference type="Proteomes" id="UP000677913"/>
    </source>
</evidence>
<proteinExistence type="predicted"/>
<keyword evidence="4" id="KW-1185">Reference proteome</keyword>
<organism evidence="3 4">
    <name type="scientific">Actinocrinis puniceicyclus</name>
    <dbReference type="NCBI Taxonomy" id="977794"/>
    <lineage>
        <taxon>Bacteria</taxon>
        <taxon>Bacillati</taxon>
        <taxon>Actinomycetota</taxon>
        <taxon>Actinomycetes</taxon>
        <taxon>Catenulisporales</taxon>
        <taxon>Actinospicaceae</taxon>
        <taxon>Actinocrinis</taxon>
    </lineage>
</organism>
<accession>A0A8J8BCE7</accession>
<feature type="transmembrane region" description="Helical" evidence="2">
    <location>
        <begin position="52"/>
        <end position="72"/>
    </location>
</feature>
<keyword evidence="2" id="KW-0812">Transmembrane</keyword>
<gene>
    <name evidence="3" type="ORF">KGA66_13530</name>
</gene>
<dbReference type="AlphaFoldDB" id="A0A8J8BCE7"/>
<feature type="transmembrane region" description="Helical" evidence="2">
    <location>
        <begin position="117"/>
        <end position="136"/>
    </location>
</feature>
<evidence type="ECO:0000256" key="1">
    <source>
        <dbReference type="SAM" id="MobiDB-lite"/>
    </source>
</evidence>
<name>A0A8J8BCE7_9ACTN</name>
<comment type="caution">
    <text evidence="3">The sequence shown here is derived from an EMBL/GenBank/DDBJ whole genome shotgun (WGS) entry which is preliminary data.</text>
</comment>
<feature type="transmembrane region" description="Helical" evidence="2">
    <location>
        <begin position="169"/>
        <end position="191"/>
    </location>
</feature>
<keyword evidence="2" id="KW-1133">Transmembrane helix</keyword>
<keyword evidence="2" id="KW-0472">Membrane</keyword>
<sequence length="214" mass="21499">MNAAGSGREDDHEYAAPGRRRGASPHRAVLLLGVALVSAVADPTRLAGRGPAGWLCFAAAVVAAIWAAPAVARRPIVASARLGSRLVRHRNSAFAVGCTIVAGFSDPPVWLTALDAVLLSAYLLAVDAVAAGPVGVRQLRDRTAALAAPAAIAVVLLAARSPVHSGAVWGRIVAALALAAAAAAAGAALWIRQAAAAAASQPEGESRSGSARHR</sequence>
<reference evidence="3" key="1">
    <citation type="submission" date="2021-04" db="EMBL/GenBank/DDBJ databases">
        <title>Genome based classification of Actinospica acidithermotolerans sp. nov., an actinobacterium isolated from an Indonesian hot spring.</title>
        <authorList>
            <person name="Kusuma A.B."/>
            <person name="Putra K.E."/>
            <person name="Nafisah S."/>
            <person name="Loh J."/>
            <person name="Nouioui I."/>
            <person name="Goodfellow M."/>
        </authorList>
    </citation>
    <scope>NUCLEOTIDE SEQUENCE</scope>
    <source>
        <strain evidence="3">DSM 45618</strain>
    </source>
</reference>
<feature type="transmembrane region" description="Helical" evidence="2">
    <location>
        <begin position="93"/>
        <end position="111"/>
    </location>
</feature>
<dbReference type="Proteomes" id="UP000677913">
    <property type="component" value="Unassembled WGS sequence"/>
</dbReference>
<dbReference type="EMBL" id="JAGSXH010000041">
    <property type="protein sequence ID" value="MBS2964073.1"/>
    <property type="molecule type" value="Genomic_DNA"/>
</dbReference>
<evidence type="ECO:0000313" key="3">
    <source>
        <dbReference type="EMBL" id="MBS2964073.1"/>
    </source>
</evidence>
<feature type="region of interest" description="Disordered" evidence="1">
    <location>
        <begin position="1"/>
        <end position="21"/>
    </location>
</feature>
<evidence type="ECO:0000256" key="2">
    <source>
        <dbReference type="SAM" id="Phobius"/>
    </source>
</evidence>